<accession>A0ABQ1X6B4</accession>
<comment type="caution">
    <text evidence="1">The sequence shown here is derived from an EMBL/GenBank/DDBJ whole genome shotgun (WGS) entry which is preliminary data.</text>
</comment>
<evidence type="ECO:0000313" key="2">
    <source>
        <dbReference type="Proteomes" id="UP000601361"/>
    </source>
</evidence>
<organism evidence="1 2">
    <name type="scientific">Hymenobacter glacieicola</name>
    <dbReference type="NCBI Taxonomy" id="1562124"/>
    <lineage>
        <taxon>Bacteria</taxon>
        <taxon>Pseudomonadati</taxon>
        <taxon>Bacteroidota</taxon>
        <taxon>Cytophagia</taxon>
        <taxon>Cytophagales</taxon>
        <taxon>Hymenobacteraceae</taxon>
        <taxon>Hymenobacter</taxon>
    </lineage>
</organism>
<sequence>MDQATYKMYLQEPSNGLSHTREISSVTVCCTYQPTDLLVAQELVATSNISSKVIDSVRRNYAGKTYLVLSLAQNKAEIENQYITDQPLFTRALTYLNSGIAQDVYVVTVKPQHDSVAALAALYPRQYGTTGRSTVLLVFDTHQLDLTHGFTLAYHDTQFQLGSLRFPFREEALTNLPKLKF</sequence>
<name>A0ABQ1X6B4_9BACT</name>
<reference evidence="2" key="1">
    <citation type="journal article" date="2019" name="Int. J. Syst. Evol. Microbiol.">
        <title>The Global Catalogue of Microorganisms (GCM) 10K type strain sequencing project: providing services to taxonomists for standard genome sequencing and annotation.</title>
        <authorList>
            <consortium name="The Broad Institute Genomics Platform"/>
            <consortium name="The Broad Institute Genome Sequencing Center for Infectious Disease"/>
            <person name="Wu L."/>
            <person name="Ma J."/>
        </authorList>
    </citation>
    <scope>NUCLEOTIDE SEQUENCE [LARGE SCALE GENOMIC DNA]</scope>
    <source>
        <strain evidence="2">CGMCC 1.12990</strain>
    </source>
</reference>
<gene>
    <name evidence="1" type="ORF">GCM10011378_39500</name>
</gene>
<evidence type="ECO:0000313" key="1">
    <source>
        <dbReference type="EMBL" id="GGG59611.1"/>
    </source>
</evidence>
<dbReference type="Proteomes" id="UP000601361">
    <property type="component" value="Unassembled WGS sequence"/>
</dbReference>
<protein>
    <submittedName>
        <fullName evidence="1">Uncharacterized protein</fullName>
    </submittedName>
</protein>
<keyword evidence="2" id="KW-1185">Reference proteome</keyword>
<proteinExistence type="predicted"/>
<dbReference type="EMBL" id="BMGS01000014">
    <property type="protein sequence ID" value="GGG59611.1"/>
    <property type="molecule type" value="Genomic_DNA"/>
</dbReference>